<dbReference type="EMBL" id="JAKKPZ010000143">
    <property type="protein sequence ID" value="KAI1700512.1"/>
    <property type="molecule type" value="Genomic_DNA"/>
</dbReference>
<proteinExistence type="predicted"/>
<organism evidence="2 3">
    <name type="scientific">Ditylenchus destructor</name>
    <dbReference type="NCBI Taxonomy" id="166010"/>
    <lineage>
        <taxon>Eukaryota</taxon>
        <taxon>Metazoa</taxon>
        <taxon>Ecdysozoa</taxon>
        <taxon>Nematoda</taxon>
        <taxon>Chromadorea</taxon>
        <taxon>Rhabditida</taxon>
        <taxon>Tylenchina</taxon>
        <taxon>Tylenchomorpha</taxon>
        <taxon>Sphaerularioidea</taxon>
        <taxon>Anguinidae</taxon>
        <taxon>Anguininae</taxon>
        <taxon>Ditylenchus</taxon>
    </lineage>
</organism>
<dbReference type="Proteomes" id="UP001201812">
    <property type="component" value="Unassembled WGS sequence"/>
</dbReference>
<name>A0AAD4MST1_9BILA</name>
<accession>A0AAD4MST1</accession>
<keyword evidence="1" id="KW-1133">Transmembrane helix</keyword>
<evidence type="ECO:0000313" key="2">
    <source>
        <dbReference type="EMBL" id="KAI1700512.1"/>
    </source>
</evidence>
<gene>
    <name evidence="2" type="ORF">DdX_16667</name>
</gene>
<protein>
    <submittedName>
        <fullName evidence="2">Uncharacterized protein</fullName>
    </submittedName>
</protein>
<feature type="transmembrane region" description="Helical" evidence="1">
    <location>
        <begin position="15"/>
        <end position="39"/>
    </location>
</feature>
<evidence type="ECO:0000256" key="1">
    <source>
        <dbReference type="SAM" id="Phobius"/>
    </source>
</evidence>
<sequence>MTSRQTPPSVLKGHLGIAFVPIGAIYVLFLVLTTLAIVVDLTQGSKRATPTNGEDQYFEDLFNTAAFPVKFNRPSRVVPLIFLSGIATVLVVIYAIYVTFVCYWRKRGENSGMAREFGSH</sequence>
<keyword evidence="3" id="KW-1185">Reference proteome</keyword>
<feature type="transmembrane region" description="Helical" evidence="1">
    <location>
        <begin position="80"/>
        <end position="104"/>
    </location>
</feature>
<keyword evidence="1" id="KW-0472">Membrane</keyword>
<dbReference type="AlphaFoldDB" id="A0AAD4MST1"/>
<comment type="caution">
    <text evidence="2">The sequence shown here is derived from an EMBL/GenBank/DDBJ whole genome shotgun (WGS) entry which is preliminary data.</text>
</comment>
<keyword evidence="1" id="KW-0812">Transmembrane</keyword>
<evidence type="ECO:0000313" key="3">
    <source>
        <dbReference type="Proteomes" id="UP001201812"/>
    </source>
</evidence>
<reference evidence="2" key="1">
    <citation type="submission" date="2022-01" db="EMBL/GenBank/DDBJ databases">
        <title>Genome Sequence Resource for Two Populations of Ditylenchus destructor, the Migratory Endoparasitic Phytonematode.</title>
        <authorList>
            <person name="Zhang H."/>
            <person name="Lin R."/>
            <person name="Xie B."/>
        </authorList>
    </citation>
    <scope>NUCLEOTIDE SEQUENCE</scope>
    <source>
        <strain evidence="2">BazhouSP</strain>
    </source>
</reference>